<keyword evidence="3 8" id="KW-0547">Nucleotide-binding</keyword>
<dbReference type="PANTHER" id="PTHR43766:SF1">
    <property type="entry name" value="TRYPTOPHAN--TRNA LIGASE, MITOCHONDRIAL"/>
    <property type="match status" value="1"/>
</dbReference>
<comment type="function">
    <text evidence="8">Catalyzes the attachment of tryptophan to tRNA(Trp).</text>
</comment>
<dbReference type="PANTHER" id="PTHR43766">
    <property type="entry name" value="TRYPTOPHAN--TRNA LIGASE, MITOCHONDRIAL"/>
    <property type="match status" value="1"/>
</dbReference>
<feature type="binding site" evidence="8">
    <location>
        <begin position="246"/>
        <end position="250"/>
    </location>
    <ligand>
        <name>ATP</name>
        <dbReference type="ChEBI" id="CHEBI:30616"/>
    </ligand>
</feature>
<keyword evidence="6 8" id="KW-0030">Aminoacyl-tRNA synthetase</keyword>
<protein>
    <recommendedName>
        <fullName evidence="8">Tryptophan--tRNA ligase</fullName>
        <ecNumber evidence="8">6.1.1.2</ecNumber>
    </recommendedName>
    <alternativeName>
        <fullName evidence="8">Tryptophanyl-tRNA synthetase</fullName>
        <shortName evidence="8">TrpRS</shortName>
    </alternativeName>
</protein>
<keyword evidence="8" id="KW-0963">Cytoplasm</keyword>
<feature type="region of interest" description="Disordered" evidence="10">
    <location>
        <begin position="1"/>
        <end position="39"/>
    </location>
</feature>
<reference evidence="11 14" key="2">
    <citation type="submission" date="2019-07" db="EMBL/GenBank/DDBJ databases">
        <title>Whole genome shotgun sequence of Myxococcus virescens NBRC 100334.</title>
        <authorList>
            <person name="Hosoyama A."/>
            <person name="Uohara A."/>
            <person name="Ohji S."/>
            <person name="Ichikawa N."/>
        </authorList>
    </citation>
    <scope>NUCLEOTIDE SEQUENCE [LARGE SCALE GENOMIC DNA]</scope>
    <source>
        <strain evidence="11 14">NBRC 100334</strain>
    </source>
</reference>
<feature type="region of interest" description="Disordered" evidence="10">
    <location>
        <begin position="274"/>
        <end position="293"/>
    </location>
</feature>
<comment type="subcellular location">
    <subcellularLocation>
        <location evidence="8">Cytoplasm</location>
    </subcellularLocation>
</comment>
<dbReference type="InterPro" id="IPR014729">
    <property type="entry name" value="Rossmann-like_a/b/a_fold"/>
</dbReference>
<evidence type="ECO:0000313" key="11">
    <source>
        <dbReference type="EMBL" id="GEL71710.1"/>
    </source>
</evidence>
<evidence type="ECO:0000256" key="5">
    <source>
        <dbReference type="ARBA" id="ARBA00022917"/>
    </source>
</evidence>
<evidence type="ECO:0000313" key="13">
    <source>
        <dbReference type="Proteomes" id="UP000198717"/>
    </source>
</evidence>
<dbReference type="Pfam" id="PF00579">
    <property type="entry name" value="tRNA-synt_1b"/>
    <property type="match status" value="1"/>
</dbReference>
<proteinExistence type="inferred from homology"/>
<dbReference type="GO" id="GO:0006436">
    <property type="term" value="P:tryptophanyl-tRNA aminoacylation"/>
    <property type="evidence" value="ECO:0007669"/>
    <property type="project" value="UniProtKB-UniRule"/>
</dbReference>
<comment type="caution">
    <text evidence="11">The sequence shown here is derived from an EMBL/GenBank/DDBJ whole genome shotgun (WGS) entry which is preliminary data.</text>
</comment>
<evidence type="ECO:0000313" key="14">
    <source>
        <dbReference type="Proteomes" id="UP000321224"/>
    </source>
</evidence>
<dbReference type="NCBIfam" id="TIGR00233">
    <property type="entry name" value="trpS"/>
    <property type="match status" value="1"/>
</dbReference>
<dbReference type="GO" id="GO:0005524">
    <property type="term" value="F:ATP binding"/>
    <property type="evidence" value="ECO:0007669"/>
    <property type="project" value="UniProtKB-UniRule"/>
</dbReference>
<accession>A0A511HDU1</accession>
<dbReference type="EMBL" id="BJVY01000018">
    <property type="protein sequence ID" value="GEL71710.1"/>
    <property type="molecule type" value="Genomic_DNA"/>
</dbReference>
<evidence type="ECO:0000256" key="4">
    <source>
        <dbReference type="ARBA" id="ARBA00022840"/>
    </source>
</evidence>
<dbReference type="InterPro" id="IPR002305">
    <property type="entry name" value="aa-tRNA-synth_Ic"/>
</dbReference>
<dbReference type="PRINTS" id="PR01039">
    <property type="entry name" value="TRNASYNTHTRP"/>
</dbReference>
<keyword evidence="2 8" id="KW-0436">Ligase</keyword>
<feature type="binding site" evidence="8">
    <location>
        <begin position="48"/>
        <end position="50"/>
    </location>
    <ligand>
        <name>ATP</name>
        <dbReference type="ChEBI" id="CHEBI:30616"/>
    </ligand>
</feature>
<feature type="binding site" evidence="8">
    <location>
        <position position="171"/>
    </location>
    <ligand>
        <name>L-tryptophan</name>
        <dbReference type="ChEBI" id="CHEBI:57912"/>
    </ligand>
</feature>
<keyword evidence="5 8" id="KW-0648">Protein biosynthesis</keyword>
<dbReference type="EMBL" id="FNAJ01000018">
    <property type="protein sequence ID" value="SDF03992.1"/>
    <property type="molecule type" value="Genomic_DNA"/>
</dbReference>
<evidence type="ECO:0000256" key="3">
    <source>
        <dbReference type="ARBA" id="ARBA00022741"/>
    </source>
</evidence>
<keyword evidence="13" id="KW-1185">Reference proteome</keyword>
<dbReference type="GO" id="GO:0004830">
    <property type="term" value="F:tryptophan-tRNA ligase activity"/>
    <property type="evidence" value="ECO:0007669"/>
    <property type="project" value="UniProtKB-UniRule"/>
</dbReference>
<comment type="subunit">
    <text evidence="8">Homodimer.</text>
</comment>
<evidence type="ECO:0000256" key="1">
    <source>
        <dbReference type="ARBA" id="ARBA00005594"/>
    </source>
</evidence>
<dbReference type="Proteomes" id="UP000321224">
    <property type="component" value="Unassembled WGS sequence"/>
</dbReference>
<feature type="binding site" evidence="8">
    <location>
        <begin position="183"/>
        <end position="185"/>
    </location>
    <ligand>
        <name>ATP</name>
        <dbReference type="ChEBI" id="CHEBI:30616"/>
    </ligand>
</feature>
<name>A0A511HDU1_9BACT</name>
<dbReference type="InterPro" id="IPR050203">
    <property type="entry name" value="Trp-tRNA_synthetase"/>
</dbReference>
<evidence type="ECO:0000313" key="12">
    <source>
        <dbReference type="EMBL" id="SDF03992.1"/>
    </source>
</evidence>
<evidence type="ECO:0000256" key="8">
    <source>
        <dbReference type="HAMAP-Rule" id="MF_00140"/>
    </source>
</evidence>
<dbReference type="EC" id="6.1.1.2" evidence="8"/>
<feature type="short sequence motif" description="'HIGH' region" evidence="8">
    <location>
        <begin position="49"/>
        <end position="57"/>
    </location>
</feature>
<feature type="binding site" evidence="8">
    <location>
        <begin position="56"/>
        <end position="57"/>
    </location>
    <ligand>
        <name>ATP</name>
        <dbReference type="ChEBI" id="CHEBI:30616"/>
    </ligand>
</feature>
<feature type="short sequence motif" description="'KMSKS' region" evidence="8">
    <location>
        <begin position="246"/>
        <end position="250"/>
    </location>
</feature>
<evidence type="ECO:0000256" key="9">
    <source>
        <dbReference type="RuleBase" id="RU363036"/>
    </source>
</evidence>
<dbReference type="InterPro" id="IPR024109">
    <property type="entry name" value="Trp-tRNA-ligase_bac-type"/>
</dbReference>
<evidence type="ECO:0000256" key="6">
    <source>
        <dbReference type="ARBA" id="ARBA00023146"/>
    </source>
</evidence>
<evidence type="ECO:0000256" key="7">
    <source>
        <dbReference type="ARBA" id="ARBA00049929"/>
    </source>
</evidence>
<evidence type="ECO:0000256" key="2">
    <source>
        <dbReference type="ARBA" id="ARBA00022598"/>
    </source>
</evidence>
<gene>
    <name evidence="8 11" type="primary">trpS</name>
    <name evidence="11" type="ORF">MVI01_34940</name>
    <name evidence="12" type="ORF">SAMN04488504_11845</name>
</gene>
<evidence type="ECO:0000256" key="10">
    <source>
        <dbReference type="SAM" id="MobiDB-lite"/>
    </source>
</evidence>
<keyword evidence="4 8" id="KW-0067">ATP-binding</keyword>
<organism evidence="11 14">
    <name type="scientific">Myxococcus virescens</name>
    <dbReference type="NCBI Taxonomy" id="83456"/>
    <lineage>
        <taxon>Bacteria</taxon>
        <taxon>Pseudomonadati</taxon>
        <taxon>Myxococcota</taxon>
        <taxon>Myxococcia</taxon>
        <taxon>Myxococcales</taxon>
        <taxon>Cystobacterineae</taxon>
        <taxon>Myxococcaceae</taxon>
        <taxon>Myxococcus</taxon>
    </lineage>
</organism>
<dbReference type="Gene3D" id="1.10.240.10">
    <property type="entry name" value="Tyrosyl-Transfer RNA Synthetase"/>
    <property type="match status" value="1"/>
</dbReference>
<dbReference type="FunFam" id="1.10.240.10:FF:000005">
    <property type="entry name" value="Tryptophan--tRNA ligase"/>
    <property type="match status" value="1"/>
</dbReference>
<feature type="binding site" evidence="8">
    <location>
        <position position="239"/>
    </location>
    <ligand>
        <name>ATP</name>
        <dbReference type="ChEBI" id="CHEBI:30616"/>
    </ligand>
</feature>
<comment type="catalytic activity">
    <reaction evidence="7 8">
        <text>tRNA(Trp) + L-tryptophan + ATP = L-tryptophyl-tRNA(Trp) + AMP + diphosphate + H(+)</text>
        <dbReference type="Rhea" id="RHEA:24080"/>
        <dbReference type="Rhea" id="RHEA-COMP:9671"/>
        <dbReference type="Rhea" id="RHEA-COMP:9705"/>
        <dbReference type="ChEBI" id="CHEBI:15378"/>
        <dbReference type="ChEBI" id="CHEBI:30616"/>
        <dbReference type="ChEBI" id="CHEBI:33019"/>
        <dbReference type="ChEBI" id="CHEBI:57912"/>
        <dbReference type="ChEBI" id="CHEBI:78442"/>
        <dbReference type="ChEBI" id="CHEBI:78535"/>
        <dbReference type="ChEBI" id="CHEBI:456215"/>
        <dbReference type="EC" id="6.1.1.2"/>
    </reaction>
</comment>
<reference evidence="12 13" key="1">
    <citation type="submission" date="2016-10" db="EMBL/GenBank/DDBJ databases">
        <authorList>
            <person name="Varghese N."/>
            <person name="Submissions S."/>
        </authorList>
    </citation>
    <scope>NUCLEOTIDE SEQUENCE [LARGE SCALE GENOMIC DNA]</scope>
    <source>
        <strain evidence="12 13">DSM 2260</strain>
    </source>
</reference>
<dbReference type="CDD" id="cd00806">
    <property type="entry name" value="TrpRS_core"/>
    <property type="match status" value="1"/>
</dbReference>
<dbReference type="HAMAP" id="MF_00140_B">
    <property type="entry name" value="Trp_tRNA_synth_B"/>
    <property type="match status" value="1"/>
</dbReference>
<dbReference type="InterPro" id="IPR002306">
    <property type="entry name" value="Trp-tRNA-ligase"/>
</dbReference>
<comment type="similarity">
    <text evidence="1 8 9">Belongs to the class-I aminoacyl-tRNA synthetase family.</text>
</comment>
<dbReference type="GO" id="GO:0005829">
    <property type="term" value="C:cytosol"/>
    <property type="evidence" value="ECO:0007669"/>
    <property type="project" value="TreeGrafter"/>
</dbReference>
<dbReference type="AlphaFoldDB" id="A0A511HDU1"/>
<dbReference type="Proteomes" id="UP000198717">
    <property type="component" value="Unassembled WGS sequence"/>
</dbReference>
<dbReference type="SUPFAM" id="SSF52374">
    <property type="entry name" value="Nucleotidylyl transferase"/>
    <property type="match status" value="1"/>
</dbReference>
<dbReference type="Gene3D" id="3.40.50.620">
    <property type="entry name" value="HUPs"/>
    <property type="match status" value="1"/>
</dbReference>
<sequence>MTSDTERAQDTGNGRLQGRVGCANEPRPIPDSAQPNQSESMRILSGVQSSGRLHIGNYYGALRQFVQLQDEGEGYYFIANLHALTTVRDPKAALALTREAAMAYLSLGLDPKKAVLFRQSDVREVLELYWILGTVTPHAHLERAHSYKDKVAKGISPDFGLFAYPVLMAADILLYSADFVPVGKDQIQHIEFARDWAVKFNTQYVPGYDPADPEGKERGHAPGILKLPAARIQETTQTVPGVDGQKMSKSYGNTIELFGDEKEIKKRIMSIKTDSTPVDAPKPLPTQSPPPGLVSDAPLYDLLKLMLPESEFAEVDATWRAGGKGYGDYKKKLLEAYHAAFGPARQRYAELAADPGEVERILQDGASRARAEASRLMDQVRKAVGVP</sequence>
<feature type="compositionally biased region" description="Pro residues" evidence="10">
    <location>
        <begin position="280"/>
        <end position="292"/>
    </location>
</feature>